<evidence type="ECO:0000259" key="19">
    <source>
        <dbReference type="PROSITE" id="PS50886"/>
    </source>
</evidence>
<dbReference type="SUPFAM" id="SSF52374">
    <property type="entry name" value="Nucleotidylyl transferase"/>
    <property type="match status" value="1"/>
</dbReference>
<name>A0A917H8M1_9BACT</name>
<keyword evidence="7 16" id="KW-0820">tRNA-binding</keyword>
<gene>
    <name evidence="20" type="ORF">GCM10011585_11480</name>
</gene>
<dbReference type="GO" id="GO:0000049">
    <property type="term" value="F:tRNA binding"/>
    <property type="evidence" value="ECO:0007669"/>
    <property type="project" value="UniProtKB-UniRule"/>
</dbReference>
<dbReference type="InterPro" id="IPR009080">
    <property type="entry name" value="tRNAsynth_Ia_anticodon-bd"/>
</dbReference>
<comment type="subunit">
    <text evidence="3">Homodimer.</text>
</comment>
<comment type="caution">
    <text evidence="20">The sequence shown here is derived from an EMBL/GenBank/DDBJ whole genome shotgun (WGS) entry which is preliminary data.</text>
</comment>
<dbReference type="EMBL" id="BMGT01000002">
    <property type="protein sequence ID" value="GGG71007.1"/>
    <property type="molecule type" value="Genomic_DNA"/>
</dbReference>
<dbReference type="NCBIfam" id="TIGR00399">
    <property type="entry name" value="metG_C_term"/>
    <property type="match status" value="1"/>
</dbReference>
<dbReference type="InterPro" id="IPR033911">
    <property type="entry name" value="MetRS_core"/>
</dbReference>
<dbReference type="GO" id="GO:0005737">
    <property type="term" value="C:cytoplasm"/>
    <property type="evidence" value="ECO:0007669"/>
    <property type="project" value="UniProtKB-SubCell"/>
</dbReference>
<dbReference type="SUPFAM" id="SSF47323">
    <property type="entry name" value="Anticodon-binding domain of a subclass of class I aminoacyl-tRNA synthetases"/>
    <property type="match status" value="1"/>
</dbReference>
<comment type="similarity">
    <text evidence="17">Belongs to the class-I aminoacyl-tRNA synthetase family.</text>
</comment>
<evidence type="ECO:0000313" key="21">
    <source>
        <dbReference type="Proteomes" id="UP000647241"/>
    </source>
</evidence>
<dbReference type="InterPro" id="IPR014729">
    <property type="entry name" value="Rossmann-like_a/b/a_fold"/>
</dbReference>
<evidence type="ECO:0000256" key="18">
    <source>
        <dbReference type="SAM" id="MobiDB-lite"/>
    </source>
</evidence>
<dbReference type="InterPro" id="IPR041872">
    <property type="entry name" value="Anticodon_Met"/>
</dbReference>
<dbReference type="InterPro" id="IPR015413">
    <property type="entry name" value="Methionyl/Leucyl_tRNA_Synth"/>
</dbReference>
<evidence type="ECO:0000256" key="7">
    <source>
        <dbReference type="ARBA" id="ARBA00022555"/>
    </source>
</evidence>
<evidence type="ECO:0000256" key="9">
    <source>
        <dbReference type="ARBA" id="ARBA00022741"/>
    </source>
</evidence>
<evidence type="ECO:0000256" key="6">
    <source>
        <dbReference type="ARBA" id="ARBA00022490"/>
    </source>
</evidence>
<feature type="compositionally biased region" description="Polar residues" evidence="18">
    <location>
        <begin position="742"/>
        <end position="752"/>
    </location>
</feature>
<dbReference type="PRINTS" id="PR01041">
    <property type="entry name" value="TRNASYNTHMET"/>
</dbReference>
<comment type="subcellular location">
    <subcellularLocation>
        <location evidence="2">Cytoplasm</location>
    </subcellularLocation>
</comment>
<dbReference type="PROSITE" id="PS50886">
    <property type="entry name" value="TRBD"/>
    <property type="match status" value="1"/>
</dbReference>
<dbReference type="GO" id="GO:0006431">
    <property type="term" value="P:methionyl-tRNA aminoacylation"/>
    <property type="evidence" value="ECO:0007669"/>
    <property type="project" value="InterPro"/>
</dbReference>
<dbReference type="Gene3D" id="1.10.730.10">
    <property type="entry name" value="Isoleucyl-tRNA Synthetase, Domain 1"/>
    <property type="match status" value="1"/>
</dbReference>
<dbReference type="GO" id="GO:0005524">
    <property type="term" value="F:ATP binding"/>
    <property type="evidence" value="ECO:0007669"/>
    <property type="project" value="UniProtKB-KW"/>
</dbReference>
<evidence type="ECO:0000256" key="1">
    <source>
        <dbReference type="ARBA" id="ARBA00003314"/>
    </source>
</evidence>
<evidence type="ECO:0000256" key="16">
    <source>
        <dbReference type="PROSITE-ProRule" id="PRU00209"/>
    </source>
</evidence>
<evidence type="ECO:0000256" key="14">
    <source>
        <dbReference type="ARBA" id="ARBA00030904"/>
    </source>
</evidence>
<dbReference type="Pfam" id="PF09334">
    <property type="entry name" value="tRNA-synt_1g"/>
    <property type="match status" value="3"/>
</dbReference>
<organism evidence="20 21">
    <name type="scientific">Edaphobacter dinghuensis</name>
    <dbReference type="NCBI Taxonomy" id="1560005"/>
    <lineage>
        <taxon>Bacteria</taxon>
        <taxon>Pseudomonadati</taxon>
        <taxon>Acidobacteriota</taxon>
        <taxon>Terriglobia</taxon>
        <taxon>Terriglobales</taxon>
        <taxon>Acidobacteriaceae</taxon>
        <taxon>Edaphobacter</taxon>
    </lineage>
</organism>
<keyword evidence="21" id="KW-1185">Reference proteome</keyword>
<keyword evidence="6" id="KW-0963">Cytoplasm</keyword>
<dbReference type="FunFam" id="2.40.50.140:FF:000042">
    <property type="entry name" value="Methionine--tRNA ligase"/>
    <property type="match status" value="1"/>
</dbReference>
<dbReference type="SUPFAM" id="SSF50249">
    <property type="entry name" value="Nucleic acid-binding proteins"/>
    <property type="match status" value="1"/>
</dbReference>
<evidence type="ECO:0000256" key="11">
    <source>
        <dbReference type="ARBA" id="ARBA00022884"/>
    </source>
</evidence>
<dbReference type="EC" id="6.1.1.10" evidence="4"/>
<dbReference type="Gene3D" id="3.40.50.620">
    <property type="entry name" value="HUPs"/>
    <property type="match status" value="2"/>
</dbReference>
<evidence type="ECO:0000256" key="13">
    <source>
        <dbReference type="ARBA" id="ARBA00023146"/>
    </source>
</evidence>
<dbReference type="Proteomes" id="UP000647241">
    <property type="component" value="Unassembled WGS sequence"/>
</dbReference>
<feature type="region of interest" description="Disordered" evidence="18">
    <location>
        <begin position="422"/>
        <end position="452"/>
    </location>
</feature>
<sequence>MAPIMSEAQKKFYLTTPIYYVNARPHIGHAYTTIAADVIARRHRLLGDDTFFLTGTDEHGQKIERSAAAAGIPPQQFADQVSAQFESLWKRMGITNDDYIRTTEPRHKKGVQKLWKLLCDREKIYLSTYTGQYSVGEEMFIDGPPGTIGPDGKPTETVTEENYFFKLSEYQRPLIDLIESGELDIQPEVRKNEVLSFLRGNVANQPVILSEAKNPRISSEAPLSSTESTKPGAPGLDSQTWDGSPQNSPQTAIAHSAKGTPYVPGALKDLSISRSSFKWGIPVPSDPNTEKDHVIYVWLDALANYMTAIGYGSDDPADQEKFKKYWPADLHLVGKEIIRFHCVYWPAFLLALNPATAGKKPEEVPFEVHREWAKEWLPKAITAHGWLLFEESKMSKSRGNIVRTETILDAFGSLLTTPTEASRRVKGTASAVPQSAAEVPSSSEEPTQPTKAEQDLFASDVVRYFLLREIPFGQDGSFSFDALVQRYNSDLANGYGNLVSRTFSMIEKYCDGKIPEVVHLRPSVTDEIKSGLSQFNHLMLGNELNKAIEGVQYCISIVDIDLTASAPWKQGPGVSDEFQKLYRADVLYPAAEAIRVITALLYPILPYATSKVWAQLGLGDIEEAARTGQLKDLKWGGLKPGTKLGPLSPIFPRAPKELIQTMTDMEQNNAAKPAEPAGLPHVNLEIDNPAHNHTEFREAPISSESATPSLNPIAESTHPAAAPRTSALEEHNPGATVGGSHAVTTERNTPSHTEAAASGLFANAAAASSIPDTPQIAIDDFVKIDLRVARIIVAERIPKADKLLRLEVDLGYEKRQILSGIAQWYTPEELIGRNIVVIANLAPRKMRGLESHGMLLAASHGEDGKPVLATFGEEIALGSRLK</sequence>
<evidence type="ECO:0000256" key="12">
    <source>
        <dbReference type="ARBA" id="ARBA00022917"/>
    </source>
</evidence>
<feature type="region of interest" description="Disordered" evidence="18">
    <location>
        <begin position="213"/>
        <end position="259"/>
    </location>
</feature>
<reference evidence="20" key="2">
    <citation type="submission" date="2020-09" db="EMBL/GenBank/DDBJ databases">
        <authorList>
            <person name="Sun Q."/>
            <person name="Zhou Y."/>
        </authorList>
    </citation>
    <scope>NUCLEOTIDE SEQUENCE</scope>
    <source>
        <strain evidence="20">CGMCC 1.12997</strain>
    </source>
</reference>
<keyword evidence="11 16" id="KW-0694">RNA-binding</keyword>
<dbReference type="InterPro" id="IPR023457">
    <property type="entry name" value="Met-tRNA_synth_2"/>
</dbReference>
<evidence type="ECO:0000256" key="8">
    <source>
        <dbReference type="ARBA" id="ARBA00022598"/>
    </source>
</evidence>
<feature type="compositionally biased region" description="Low complexity" evidence="18">
    <location>
        <begin position="429"/>
        <end position="446"/>
    </location>
</feature>
<dbReference type="PANTHER" id="PTHR43326">
    <property type="entry name" value="METHIONYL-TRNA SYNTHETASE"/>
    <property type="match status" value="1"/>
</dbReference>
<dbReference type="CDD" id="cd02800">
    <property type="entry name" value="tRNA_bind_EcMetRS_like"/>
    <property type="match status" value="1"/>
</dbReference>
<dbReference type="InterPro" id="IPR004495">
    <property type="entry name" value="Met-tRNA-synth_bsu_C"/>
</dbReference>
<keyword evidence="13 17" id="KW-0030">Aminoacyl-tRNA synthetase</keyword>
<reference evidence="20" key="1">
    <citation type="journal article" date="2014" name="Int. J. Syst. Evol. Microbiol.">
        <title>Complete genome sequence of Corynebacterium casei LMG S-19264T (=DSM 44701T), isolated from a smear-ripened cheese.</title>
        <authorList>
            <consortium name="US DOE Joint Genome Institute (JGI-PGF)"/>
            <person name="Walter F."/>
            <person name="Albersmeier A."/>
            <person name="Kalinowski J."/>
            <person name="Ruckert C."/>
        </authorList>
    </citation>
    <scope>NUCLEOTIDE SEQUENCE</scope>
    <source>
        <strain evidence="20">CGMCC 1.12997</strain>
    </source>
</reference>
<dbReference type="InterPro" id="IPR012340">
    <property type="entry name" value="NA-bd_OB-fold"/>
</dbReference>
<evidence type="ECO:0000256" key="17">
    <source>
        <dbReference type="RuleBase" id="RU363039"/>
    </source>
</evidence>
<evidence type="ECO:0000256" key="15">
    <source>
        <dbReference type="ARBA" id="ARBA00047364"/>
    </source>
</evidence>
<comment type="function">
    <text evidence="1">Is required not only for elongation of protein synthesis but also for the initiation of all mRNA translation through initiator tRNA(fMet) aminoacylation.</text>
</comment>
<dbReference type="RefSeq" id="WP_229739130.1">
    <property type="nucleotide sequence ID" value="NZ_BMGT01000002.1"/>
</dbReference>
<evidence type="ECO:0000256" key="4">
    <source>
        <dbReference type="ARBA" id="ARBA00012838"/>
    </source>
</evidence>
<protein>
    <recommendedName>
        <fullName evidence="5">Methionine--tRNA ligase</fullName>
        <ecNumber evidence="4">6.1.1.10</ecNumber>
    </recommendedName>
    <alternativeName>
        <fullName evidence="14">Methionyl-tRNA synthetase</fullName>
    </alternativeName>
</protein>
<keyword evidence="12 17" id="KW-0648">Protein biosynthesis</keyword>
<dbReference type="PANTHER" id="PTHR43326:SF1">
    <property type="entry name" value="METHIONINE--TRNA LIGASE, MITOCHONDRIAL"/>
    <property type="match status" value="1"/>
</dbReference>
<dbReference type="Gene3D" id="2.170.220.10">
    <property type="match status" value="1"/>
</dbReference>
<keyword evidence="9 17" id="KW-0547">Nucleotide-binding</keyword>
<keyword evidence="10 17" id="KW-0067">ATP-binding</keyword>
<dbReference type="Pfam" id="PF01588">
    <property type="entry name" value="tRNA_bind"/>
    <property type="match status" value="1"/>
</dbReference>
<dbReference type="CDD" id="cd07957">
    <property type="entry name" value="Anticodon_Ia_Met"/>
    <property type="match status" value="1"/>
</dbReference>
<evidence type="ECO:0000313" key="20">
    <source>
        <dbReference type="EMBL" id="GGG71007.1"/>
    </source>
</evidence>
<dbReference type="CDD" id="cd00814">
    <property type="entry name" value="MetRS_core"/>
    <property type="match status" value="1"/>
</dbReference>
<dbReference type="AlphaFoldDB" id="A0A917H8M1"/>
<feature type="region of interest" description="Disordered" evidence="18">
    <location>
        <begin position="698"/>
        <end position="752"/>
    </location>
</feature>
<comment type="catalytic activity">
    <reaction evidence="15">
        <text>tRNA(Met) + L-methionine + ATP = L-methionyl-tRNA(Met) + AMP + diphosphate</text>
        <dbReference type="Rhea" id="RHEA:13481"/>
        <dbReference type="Rhea" id="RHEA-COMP:9667"/>
        <dbReference type="Rhea" id="RHEA-COMP:9698"/>
        <dbReference type="ChEBI" id="CHEBI:30616"/>
        <dbReference type="ChEBI" id="CHEBI:33019"/>
        <dbReference type="ChEBI" id="CHEBI:57844"/>
        <dbReference type="ChEBI" id="CHEBI:78442"/>
        <dbReference type="ChEBI" id="CHEBI:78530"/>
        <dbReference type="ChEBI" id="CHEBI:456215"/>
        <dbReference type="EC" id="6.1.1.10"/>
    </reaction>
</comment>
<evidence type="ECO:0000256" key="10">
    <source>
        <dbReference type="ARBA" id="ARBA00022840"/>
    </source>
</evidence>
<keyword evidence="8 17" id="KW-0436">Ligase</keyword>
<proteinExistence type="inferred from homology"/>
<dbReference type="InterPro" id="IPR002547">
    <property type="entry name" value="tRNA-bd_dom"/>
</dbReference>
<feature type="compositionally biased region" description="Polar residues" evidence="18">
    <location>
        <begin position="237"/>
        <end position="253"/>
    </location>
</feature>
<dbReference type="GO" id="GO:0004825">
    <property type="term" value="F:methionine-tRNA ligase activity"/>
    <property type="evidence" value="ECO:0007669"/>
    <property type="project" value="UniProtKB-EC"/>
</dbReference>
<dbReference type="Gene3D" id="2.40.50.140">
    <property type="entry name" value="Nucleic acid-binding proteins"/>
    <property type="match status" value="1"/>
</dbReference>
<accession>A0A917H8M1</accession>
<evidence type="ECO:0000256" key="5">
    <source>
        <dbReference type="ARBA" id="ARBA00018753"/>
    </source>
</evidence>
<evidence type="ECO:0000256" key="3">
    <source>
        <dbReference type="ARBA" id="ARBA00011738"/>
    </source>
</evidence>
<feature type="domain" description="TRNA-binding" evidence="19">
    <location>
        <begin position="780"/>
        <end position="882"/>
    </location>
</feature>
<evidence type="ECO:0000256" key="2">
    <source>
        <dbReference type="ARBA" id="ARBA00004496"/>
    </source>
</evidence>